<accession>A0ABV6YSQ5</accession>
<evidence type="ECO:0000313" key="3">
    <source>
        <dbReference type="EMBL" id="MFC1849133.1"/>
    </source>
</evidence>
<keyword evidence="4" id="KW-1185">Reference proteome</keyword>
<dbReference type="EMBL" id="JBHPBY010000022">
    <property type="protein sequence ID" value="MFC1849133.1"/>
    <property type="molecule type" value="Genomic_DNA"/>
</dbReference>
<dbReference type="InterPro" id="IPR025554">
    <property type="entry name" value="DUF4140"/>
</dbReference>
<evidence type="ECO:0000259" key="2">
    <source>
        <dbReference type="Pfam" id="PF13600"/>
    </source>
</evidence>
<keyword evidence="1" id="KW-0732">Signal</keyword>
<feature type="signal peptide" evidence="1">
    <location>
        <begin position="1"/>
        <end position="23"/>
    </location>
</feature>
<comment type="caution">
    <text evidence="3">The sequence shown here is derived from an EMBL/GenBank/DDBJ whole genome shotgun (WGS) entry which is preliminary data.</text>
</comment>
<dbReference type="Proteomes" id="UP001594351">
    <property type="component" value="Unassembled WGS sequence"/>
</dbReference>
<feature type="chain" id="PRO_5046437689" evidence="1">
    <location>
        <begin position="24"/>
        <end position="93"/>
    </location>
</feature>
<feature type="domain" description="DUF4140" evidence="2">
    <location>
        <begin position="37"/>
        <end position="90"/>
    </location>
</feature>
<proteinExistence type="predicted"/>
<evidence type="ECO:0000313" key="4">
    <source>
        <dbReference type="Proteomes" id="UP001594351"/>
    </source>
</evidence>
<dbReference type="Pfam" id="PF13600">
    <property type="entry name" value="DUF4140"/>
    <property type="match status" value="1"/>
</dbReference>
<reference evidence="3 4" key="1">
    <citation type="submission" date="2024-09" db="EMBL/GenBank/DDBJ databases">
        <title>Laminarin stimulates single cell rates of sulfate reduction while oxygen inhibits transcriptomic activity in coastal marine sediment.</title>
        <authorList>
            <person name="Lindsay M."/>
            <person name="Orcutt B."/>
            <person name="Emerson D."/>
            <person name="Stepanauskas R."/>
            <person name="D'Angelo T."/>
        </authorList>
    </citation>
    <scope>NUCLEOTIDE SEQUENCE [LARGE SCALE GENOMIC DNA]</scope>
    <source>
        <strain evidence="3">SAG AM-311-K15</strain>
    </source>
</reference>
<gene>
    <name evidence="3" type="ORF">ACFL27_02890</name>
</gene>
<evidence type="ECO:0000256" key="1">
    <source>
        <dbReference type="SAM" id="SignalP"/>
    </source>
</evidence>
<protein>
    <submittedName>
        <fullName evidence="3">DUF4140 domain-containing protein</fullName>
    </submittedName>
</protein>
<sequence length="93" mass="10522">MQKNILFFWALFFCVLQCPQLEADDEIQSITSKIVHVTVYPEWAYVRRQAEAKINAGISKVALTHLPAWIDEKSVRVKINSSGQCKIIGTATN</sequence>
<name>A0ABV6YSQ5_UNCC1</name>
<organism evidence="3 4">
    <name type="scientific">candidate division CSSED10-310 bacterium</name>
    <dbReference type="NCBI Taxonomy" id="2855610"/>
    <lineage>
        <taxon>Bacteria</taxon>
        <taxon>Bacteria division CSSED10-310</taxon>
    </lineage>
</organism>